<keyword evidence="5" id="KW-0274">FAD</keyword>
<dbReference type="Pfam" id="PF16901">
    <property type="entry name" value="DAO_C"/>
    <property type="match status" value="1"/>
</dbReference>
<evidence type="ECO:0000256" key="5">
    <source>
        <dbReference type="ARBA" id="ARBA00022827"/>
    </source>
</evidence>
<dbReference type="Gene3D" id="1.10.8.870">
    <property type="entry name" value="Alpha-glycerophosphate oxidase, cap domain"/>
    <property type="match status" value="1"/>
</dbReference>
<dbReference type="Proteomes" id="UP001595974">
    <property type="component" value="Unassembled WGS sequence"/>
</dbReference>
<evidence type="ECO:0000256" key="1">
    <source>
        <dbReference type="ARBA" id="ARBA00001974"/>
    </source>
</evidence>
<evidence type="ECO:0000259" key="9">
    <source>
        <dbReference type="Pfam" id="PF16901"/>
    </source>
</evidence>
<evidence type="ECO:0000256" key="6">
    <source>
        <dbReference type="ARBA" id="ARBA00023002"/>
    </source>
</evidence>
<dbReference type="InterPro" id="IPR038299">
    <property type="entry name" value="DAO_C_sf"/>
</dbReference>
<dbReference type="InterPro" id="IPR006076">
    <property type="entry name" value="FAD-dep_OxRdtase"/>
</dbReference>
<proteinExistence type="inferred from homology"/>
<protein>
    <submittedName>
        <fullName evidence="10">FAD-dependent oxidoreductase</fullName>
    </submittedName>
</protein>
<feature type="region of interest" description="Disordered" evidence="7">
    <location>
        <begin position="389"/>
        <end position="428"/>
    </location>
</feature>
<dbReference type="Pfam" id="PF01266">
    <property type="entry name" value="DAO"/>
    <property type="match status" value="1"/>
</dbReference>
<keyword evidence="6" id="KW-0560">Oxidoreductase</keyword>
<dbReference type="Gene3D" id="3.30.9.10">
    <property type="entry name" value="D-Amino Acid Oxidase, subunit A, domain 2"/>
    <property type="match status" value="1"/>
</dbReference>
<sequence length="522" mass="55298">MRTPDPSRPALIARLRGRRNWDVIVVGGGATGLGCAVDAAARGHSVLLLEARDFAAGTSSRATKLIHGGVRYLAQGRFALVREALAERARLLENAPHLVQPLRFVVPAYRWYDRPLIGAGLAAYDLLAGGGLGRRRLLDAARTVAALPTVRTEGLCGGVAYMDAQFDDARLALALARTVFDLGGTAINHCEVSGLAVEGGRVCGVRVRDCETGEAYDAAARVVINAAGVWADTVRRLADPAVPGLLRPSQGVHLVVGREFLPGPDAMLVPRTADGRVLFAIPWQGRVLLGTTDTPRPDAPFEPRPLPGEVDFILATAARHLARAPGRADVLSAFVGLRPLIGVGEASATRNLSREHVVDVSSGGLVSVTGGKWTTYRLMAQDAVDAAQSVAGLPRRDSPTARLPLHGAPRADGAAAPKDPYGTDREQVDRLPGARRRLVEGFTLTEAEVRYAARAEFARTVEDVLARRHRALFLDAALAAEAAPAVAAILAEERGVGADWCAAECARFSALAARYRDPGAED</sequence>
<evidence type="ECO:0000313" key="11">
    <source>
        <dbReference type="Proteomes" id="UP001595974"/>
    </source>
</evidence>
<feature type="domain" description="Alpha-glycerophosphate oxidase C-terminal" evidence="9">
    <location>
        <begin position="421"/>
        <end position="495"/>
    </location>
</feature>
<comment type="cofactor">
    <cofactor evidence="1">
        <name>FAD</name>
        <dbReference type="ChEBI" id="CHEBI:57692"/>
    </cofactor>
</comment>
<gene>
    <name evidence="10" type="ORF">ACFPTN_01395</name>
</gene>
<evidence type="ECO:0000256" key="4">
    <source>
        <dbReference type="ARBA" id="ARBA00022798"/>
    </source>
</evidence>
<dbReference type="InterPro" id="IPR000447">
    <property type="entry name" value="G3P_DH_FAD-dep"/>
</dbReference>
<dbReference type="PANTHER" id="PTHR11985:SF35">
    <property type="entry name" value="ANAEROBIC GLYCEROL-3-PHOSPHATE DEHYDROGENASE SUBUNIT A"/>
    <property type="match status" value="1"/>
</dbReference>
<dbReference type="SUPFAM" id="SSF51905">
    <property type="entry name" value="FAD/NAD(P)-binding domain"/>
    <property type="match status" value="1"/>
</dbReference>
<feature type="domain" description="FAD dependent oxidoreductase" evidence="8">
    <location>
        <begin position="22"/>
        <end position="377"/>
    </location>
</feature>
<comment type="caution">
    <text evidence="10">The sequence shown here is derived from an EMBL/GenBank/DDBJ whole genome shotgun (WGS) entry which is preliminary data.</text>
</comment>
<comment type="similarity">
    <text evidence="2">Belongs to the FAD-dependent glycerol-3-phosphate dehydrogenase family.</text>
</comment>
<evidence type="ECO:0000256" key="7">
    <source>
        <dbReference type="SAM" id="MobiDB-lite"/>
    </source>
</evidence>
<dbReference type="PROSITE" id="PS00978">
    <property type="entry name" value="FAD_G3PDH_2"/>
    <property type="match status" value="1"/>
</dbReference>
<dbReference type="PROSITE" id="PS51257">
    <property type="entry name" value="PROKAR_LIPOPROTEIN"/>
    <property type="match status" value="1"/>
</dbReference>
<dbReference type="RefSeq" id="WP_096448834.1">
    <property type="nucleotide sequence ID" value="NZ_JBHSOG010000007.1"/>
</dbReference>
<dbReference type="EMBL" id="JBHSOG010000007">
    <property type="protein sequence ID" value="MFC5768018.1"/>
    <property type="molecule type" value="Genomic_DNA"/>
</dbReference>
<name>A0ABW1ALL5_9RHOO</name>
<keyword evidence="3" id="KW-0285">Flavoprotein</keyword>
<dbReference type="InterPro" id="IPR031656">
    <property type="entry name" value="DAO_C"/>
</dbReference>
<keyword evidence="4" id="KW-0319">Glycerol metabolism</keyword>
<dbReference type="PRINTS" id="PR01001">
    <property type="entry name" value="FADG3PDH"/>
</dbReference>
<dbReference type="PANTHER" id="PTHR11985">
    <property type="entry name" value="GLYCEROL-3-PHOSPHATE DEHYDROGENASE"/>
    <property type="match status" value="1"/>
</dbReference>
<evidence type="ECO:0000256" key="3">
    <source>
        <dbReference type="ARBA" id="ARBA00022630"/>
    </source>
</evidence>
<organism evidence="10 11">
    <name type="scientific">Thauera sinica</name>
    <dbReference type="NCBI Taxonomy" id="2665146"/>
    <lineage>
        <taxon>Bacteria</taxon>
        <taxon>Pseudomonadati</taxon>
        <taxon>Pseudomonadota</taxon>
        <taxon>Betaproteobacteria</taxon>
        <taxon>Rhodocyclales</taxon>
        <taxon>Zoogloeaceae</taxon>
        <taxon>Thauera</taxon>
    </lineage>
</organism>
<dbReference type="InterPro" id="IPR036188">
    <property type="entry name" value="FAD/NAD-bd_sf"/>
</dbReference>
<dbReference type="Gene3D" id="3.50.50.60">
    <property type="entry name" value="FAD/NAD(P)-binding domain"/>
    <property type="match status" value="1"/>
</dbReference>
<evidence type="ECO:0000259" key="8">
    <source>
        <dbReference type="Pfam" id="PF01266"/>
    </source>
</evidence>
<evidence type="ECO:0000256" key="2">
    <source>
        <dbReference type="ARBA" id="ARBA00007330"/>
    </source>
</evidence>
<keyword evidence="11" id="KW-1185">Reference proteome</keyword>
<accession>A0ABW1ALL5</accession>
<evidence type="ECO:0000313" key="10">
    <source>
        <dbReference type="EMBL" id="MFC5768018.1"/>
    </source>
</evidence>
<reference evidence="11" key="1">
    <citation type="journal article" date="2019" name="Int. J. Syst. Evol. Microbiol.">
        <title>The Global Catalogue of Microorganisms (GCM) 10K type strain sequencing project: providing services to taxonomists for standard genome sequencing and annotation.</title>
        <authorList>
            <consortium name="The Broad Institute Genomics Platform"/>
            <consortium name="The Broad Institute Genome Sequencing Center for Infectious Disease"/>
            <person name="Wu L."/>
            <person name="Ma J."/>
        </authorList>
    </citation>
    <scope>NUCLEOTIDE SEQUENCE [LARGE SCALE GENOMIC DNA]</scope>
    <source>
        <strain evidence="11">SHR3</strain>
    </source>
</reference>